<keyword evidence="1" id="KW-1133">Transmembrane helix</keyword>
<feature type="transmembrane region" description="Helical" evidence="1">
    <location>
        <begin position="25"/>
        <end position="43"/>
    </location>
</feature>
<protein>
    <recommendedName>
        <fullName evidence="4">Cobalt transporter subunit (CbtB)</fullName>
    </recommendedName>
</protein>
<evidence type="ECO:0000313" key="3">
    <source>
        <dbReference type="Proteomes" id="UP000430146"/>
    </source>
</evidence>
<name>A0A5S9PUD3_MYCVN</name>
<keyword evidence="3" id="KW-1185">Reference proteome</keyword>
<dbReference type="InterPro" id="IPR012667">
    <property type="entry name" value="CbtB_put"/>
</dbReference>
<dbReference type="EMBL" id="CACSIP010000012">
    <property type="protein sequence ID" value="CAA0108204.1"/>
    <property type="molecule type" value="Genomic_DNA"/>
</dbReference>
<gene>
    <name evidence="2" type="ORF">AELLOGFF_00561</name>
</gene>
<dbReference type="Proteomes" id="UP000430146">
    <property type="component" value="Unassembled WGS sequence"/>
</dbReference>
<reference evidence="2 3" key="1">
    <citation type="submission" date="2019-11" db="EMBL/GenBank/DDBJ databases">
        <authorList>
            <person name="Holert J."/>
        </authorList>
    </citation>
    <scope>NUCLEOTIDE SEQUENCE [LARGE SCALE GENOMIC DNA]</scope>
    <source>
        <strain evidence="2">BC8_1</strain>
    </source>
</reference>
<evidence type="ECO:0008006" key="4">
    <source>
        <dbReference type="Google" id="ProtNLM"/>
    </source>
</evidence>
<sequence>MSPTSTATSRRAGVLDLPDTSRLEAALWLTTTTVVALIAYYFLGYDQGAVSVFGSDTHVHEFLHDARHLLGFPCH</sequence>
<accession>A0A5S9PUD3</accession>
<evidence type="ECO:0000313" key="2">
    <source>
        <dbReference type="EMBL" id="CAA0108204.1"/>
    </source>
</evidence>
<keyword evidence="1" id="KW-0472">Membrane</keyword>
<organism evidence="2 3">
    <name type="scientific">Mycolicibacterium vanbaalenii</name>
    <name type="common">Mycobacterium vanbaalenii</name>
    <dbReference type="NCBI Taxonomy" id="110539"/>
    <lineage>
        <taxon>Bacteria</taxon>
        <taxon>Bacillati</taxon>
        <taxon>Actinomycetota</taxon>
        <taxon>Actinomycetes</taxon>
        <taxon>Mycobacteriales</taxon>
        <taxon>Mycobacteriaceae</taxon>
        <taxon>Mycolicibacterium</taxon>
    </lineage>
</organism>
<proteinExistence type="predicted"/>
<dbReference type="Pfam" id="PF09489">
    <property type="entry name" value="CbtB"/>
    <property type="match status" value="1"/>
</dbReference>
<evidence type="ECO:0000256" key="1">
    <source>
        <dbReference type="SAM" id="Phobius"/>
    </source>
</evidence>
<dbReference type="AlphaFoldDB" id="A0A5S9PUD3"/>
<dbReference type="OrthoDB" id="122519at2"/>
<keyword evidence="1" id="KW-0812">Transmembrane</keyword>
<dbReference type="RefSeq" id="WP_159230001.1">
    <property type="nucleotide sequence ID" value="NZ_CACSIP010000012.1"/>
</dbReference>